<dbReference type="EMBL" id="QXTG01000003">
    <property type="protein sequence ID" value="RIX26399.1"/>
    <property type="molecule type" value="Genomic_DNA"/>
</dbReference>
<dbReference type="RefSeq" id="WP_119483457.1">
    <property type="nucleotide sequence ID" value="NZ_QXTG01000003.1"/>
</dbReference>
<feature type="transmembrane region" description="Helical" evidence="1">
    <location>
        <begin position="126"/>
        <end position="145"/>
    </location>
</feature>
<accession>A0A3A1TXG6</accession>
<keyword evidence="3" id="KW-1185">Reference proteome</keyword>
<organism evidence="2 3">
    <name type="scientific">Amnibacterium setariae</name>
    <dbReference type="NCBI Taxonomy" id="2306585"/>
    <lineage>
        <taxon>Bacteria</taxon>
        <taxon>Bacillati</taxon>
        <taxon>Actinomycetota</taxon>
        <taxon>Actinomycetes</taxon>
        <taxon>Micrococcales</taxon>
        <taxon>Microbacteriaceae</taxon>
        <taxon>Amnibacterium</taxon>
    </lineage>
</organism>
<evidence type="ECO:0000256" key="1">
    <source>
        <dbReference type="SAM" id="Phobius"/>
    </source>
</evidence>
<keyword evidence="1" id="KW-0472">Membrane</keyword>
<reference evidence="3" key="1">
    <citation type="submission" date="2018-09" db="EMBL/GenBank/DDBJ databases">
        <authorList>
            <person name="Kim I."/>
        </authorList>
    </citation>
    <scope>NUCLEOTIDE SEQUENCE [LARGE SCALE GENOMIC DNA]</scope>
    <source>
        <strain evidence="3">DD4a</strain>
    </source>
</reference>
<feature type="transmembrane region" description="Helical" evidence="1">
    <location>
        <begin position="6"/>
        <end position="36"/>
    </location>
</feature>
<evidence type="ECO:0000313" key="3">
    <source>
        <dbReference type="Proteomes" id="UP000265742"/>
    </source>
</evidence>
<evidence type="ECO:0000313" key="2">
    <source>
        <dbReference type="EMBL" id="RIX26399.1"/>
    </source>
</evidence>
<name>A0A3A1TXG6_9MICO</name>
<dbReference type="OrthoDB" id="3429068at2"/>
<proteinExistence type="predicted"/>
<keyword evidence="1" id="KW-0812">Transmembrane</keyword>
<feature type="transmembrane region" description="Helical" evidence="1">
    <location>
        <begin position="85"/>
        <end position="106"/>
    </location>
</feature>
<protein>
    <recommendedName>
        <fullName evidence="4">DUF2269 family protein</fullName>
    </recommendedName>
</protein>
<evidence type="ECO:0008006" key="4">
    <source>
        <dbReference type="Google" id="ProtNLM"/>
    </source>
</evidence>
<dbReference type="Proteomes" id="UP000265742">
    <property type="component" value="Unassembled WGS sequence"/>
</dbReference>
<keyword evidence="1" id="KW-1133">Transmembrane helix</keyword>
<dbReference type="AlphaFoldDB" id="A0A3A1TXG6"/>
<comment type="caution">
    <text evidence="2">The sequence shown here is derived from an EMBL/GenBank/DDBJ whole genome shotgun (WGS) entry which is preliminary data.</text>
</comment>
<gene>
    <name evidence="2" type="ORF">D1781_15735</name>
</gene>
<feature type="transmembrane region" description="Helical" evidence="1">
    <location>
        <begin position="57"/>
        <end position="79"/>
    </location>
</feature>
<sequence length="152" mass="15870">MGPVLLVVHVLAAVLFVGPAAVSASLFPAAVPLGVGEARRPRDERRSADAARLLHRVSRVYGLLAVSVPVAGIVLGLLWGKFDEAWLVVALGLTVAAGVLLAVRIVPGQAAMLRRPPGRREVASAAALVGVFNLLWVVVLVLMVLQPGAPER</sequence>